<dbReference type="OrthoDB" id="7553592at2759"/>
<sequence>HPKGSTMTVRTAEKFLRKSPQFVGKWVQRYKETKCVDESDYAALFEKSKPLLA</sequence>
<feature type="non-terminal residue" evidence="1">
    <location>
        <position position="1"/>
    </location>
</feature>
<accession>A0A0M9A5Q0</accession>
<proteinExistence type="predicted"/>
<dbReference type="AlphaFoldDB" id="A0A0M9A5Q0"/>
<evidence type="ECO:0000313" key="1">
    <source>
        <dbReference type="EMBL" id="KOX76399.1"/>
    </source>
</evidence>
<dbReference type="EMBL" id="KQ435750">
    <property type="protein sequence ID" value="KOX76399.1"/>
    <property type="molecule type" value="Genomic_DNA"/>
</dbReference>
<evidence type="ECO:0000313" key="2">
    <source>
        <dbReference type="Proteomes" id="UP000053105"/>
    </source>
</evidence>
<reference evidence="1 2" key="1">
    <citation type="submission" date="2015-07" db="EMBL/GenBank/DDBJ databases">
        <title>The genome of Melipona quadrifasciata.</title>
        <authorList>
            <person name="Pan H."/>
            <person name="Kapheim K."/>
        </authorList>
    </citation>
    <scope>NUCLEOTIDE SEQUENCE [LARGE SCALE GENOMIC DNA]</scope>
    <source>
        <strain evidence="1">0111107301</strain>
        <tissue evidence="1">Whole body</tissue>
    </source>
</reference>
<gene>
    <name evidence="1" type="ORF">WN51_11730</name>
</gene>
<organism evidence="1 2">
    <name type="scientific">Melipona quadrifasciata</name>
    <dbReference type="NCBI Taxonomy" id="166423"/>
    <lineage>
        <taxon>Eukaryota</taxon>
        <taxon>Metazoa</taxon>
        <taxon>Ecdysozoa</taxon>
        <taxon>Arthropoda</taxon>
        <taxon>Hexapoda</taxon>
        <taxon>Insecta</taxon>
        <taxon>Pterygota</taxon>
        <taxon>Neoptera</taxon>
        <taxon>Endopterygota</taxon>
        <taxon>Hymenoptera</taxon>
        <taxon>Apocrita</taxon>
        <taxon>Aculeata</taxon>
        <taxon>Apoidea</taxon>
        <taxon>Anthophila</taxon>
        <taxon>Apidae</taxon>
        <taxon>Melipona</taxon>
    </lineage>
</organism>
<dbReference type="Proteomes" id="UP000053105">
    <property type="component" value="Unassembled WGS sequence"/>
</dbReference>
<keyword evidence="2" id="KW-1185">Reference proteome</keyword>
<name>A0A0M9A5Q0_9HYME</name>
<protein>
    <submittedName>
        <fullName evidence="1">Uncharacterized protein</fullName>
    </submittedName>
</protein>